<accession>A0A9P0PMQ7</accession>
<dbReference type="AlphaFoldDB" id="A0A9P0PMQ7"/>
<evidence type="ECO:0000313" key="2">
    <source>
        <dbReference type="Proteomes" id="UP001152888"/>
    </source>
</evidence>
<reference evidence="1" key="1">
    <citation type="submission" date="2022-03" db="EMBL/GenBank/DDBJ databases">
        <authorList>
            <person name="Sayadi A."/>
        </authorList>
    </citation>
    <scope>NUCLEOTIDE SEQUENCE</scope>
</reference>
<dbReference type="Proteomes" id="UP001152888">
    <property type="component" value="Unassembled WGS sequence"/>
</dbReference>
<comment type="caution">
    <text evidence="1">The sequence shown here is derived from an EMBL/GenBank/DDBJ whole genome shotgun (WGS) entry which is preliminary data.</text>
</comment>
<organism evidence="1 2">
    <name type="scientific">Acanthoscelides obtectus</name>
    <name type="common">Bean weevil</name>
    <name type="synonym">Bruchus obtectus</name>
    <dbReference type="NCBI Taxonomy" id="200917"/>
    <lineage>
        <taxon>Eukaryota</taxon>
        <taxon>Metazoa</taxon>
        <taxon>Ecdysozoa</taxon>
        <taxon>Arthropoda</taxon>
        <taxon>Hexapoda</taxon>
        <taxon>Insecta</taxon>
        <taxon>Pterygota</taxon>
        <taxon>Neoptera</taxon>
        <taxon>Endopterygota</taxon>
        <taxon>Coleoptera</taxon>
        <taxon>Polyphaga</taxon>
        <taxon>Cucujiformia</taxon>
        <taxon>Chrysomeloidea</taxon>
        <taxon>Chrysomelidae</taxon>
        <taxon>Bruchinae</taxon>
        <taxon>Bruchini</taxon>
        <taxon>Acanthoscelides</taxon>
    </lineage>
</organism>
<dbReference type="EMBL" id="CAKOFQ010007123">
    <property type="protein sequence ID" value="CAH1991715.1"/>
    <property type="molecule type" value="Genomic_DNA"/>
</dbReference>
<name>A0A9P0PMQ7_ACAOB</name>
<sequence>MVGGQTNRWEGRWLQLVSVTEIPTELSESILPKFAGAYEAGLLKNCAFKPILYYSSNLNSAKGFRLAVVVFIILLQPSEAFDIYRTPTAGSNSKFDLIKFKYLHCIVTLILNYNNTNQIQQAGCVISVSEESIVISCFQHVFLVEMLKCVKKPLPELAIIVRLLGVRDWNILLDWIRTVM</sequence>
<keyword evidence="2" id="KW-1185">Reference proteome</keyword>
<gene>
    <name evidence="1" type="ORF">ACAOBT_LOCUS20461</name>
</gene>
<protein>
    <submittedName>
        <fullName evidence="1">Uncharacterized protein</fullName>
    </submittedName>
</protein>
<evidence type="ECO:0000313" key="1">
    <source>
        <dbReference type="EMBL" id="CAH1991715.1"/>
    </source>
</evidence>
<proteinExistence type="predicted"/>